<dbReference type="Proteomes" id="UP000594262">
    <property type="component" value="Unplaced"/>
</dbReference>
<sequence length="517" mass="57106">MRSISLVNKLEVDYKGSLFKSAICLVDIDEDGLNELCVGFTNGELHAYKGLDTTKPWKLSKGLGSLVVLCGGHVRSKDETLLCALDSEGRCNLFDVKEEHVTSDHDGSCVGSPPSGAPTCSPTEEMRLVHKEHLPPNAKVAILEDVDNDGVAELIIGYTDRYVRIYKWTVQGDPLDDVEKKLTKQNTEETDKKSTLSFSLSLSKEAKHLSPAPRQKSAETAEEGTINNNNSTPYHPVGSFVLLKQFSLIGQIGSLAVCTTVEGLNQLIVSQPNGGYCILGQYDEDGFTENISTPTSVEAPSPSNQDSYPIFYPITAYGNRSFQQQHINTEIIGGIRRQKGATGVIGLATHDGYFIILDNTYFSGQNPVKNSSKNNWFAMSKVDVTNDGDDEIVLCDLNGMTYIIDKERNIVSYNFNENVAAFCAGYYGNKGRSTPCLCYVTLSGKIHLYYDVWIDAIKVRCVHAALIEKIKRKPELHYLLELLRGESGEVDHEKLQSLVKQSASLNRFSSSLFTKNR</sequence>
<dbReference type="OrthoDB" id="9996127at2759"/>
<name>A0A7M5XIH5_9CNID</name>
<dbReference type="InterPro" id="IPR028994">
    <property type="entry name" value="Integrin_alpha_N"/>
</dbReference>
<dbReference type="AlphaFoldDB" id="A0A7M5XIH5"/>
<reference evidence="2" key="1">
    <citation type="submission" date="2021-01" db="UniProtKB">
        <authorList>
            <consortium name="EnsemblMetazoa"/>
        </authorList>
    </citation>
    <scope>IDENTIFICATION</scope>
</reference>
<organism evidence="2 3">
    <name type="scientific">Clytia hemisphaerica</name>
    <dbReference type="NCBI Taxonomy" id="252671"/>
    <lineage>
        <taxon>Eukaryota</taxon>
        <taxon>Metazoa</taxon>
        <taxon>Cnidaria</taxon>
        <taxon>Hydrozoa</taxon>
        <taxon>Hydroidolina</taxon>
        <taxon>Leptothecata</taxon>
        <taxon>Obeliida</taxon>
        <taxon>Clytiidae</taxon>
        <taxon>Clytia</taxon>
    </lineage>
</organism>
<feature type="region of interest" description="Disordered" evidence="1">
    <location>
        <begin position="205"/>
        <end position="230"/>
    </location>
</feature>
<dbReference type="SUPFAM" id="SSF69318">
    <property type="entry name" value="Integrin alpha N-terminal domain"/>
    <property type="match status" value="1"/>
</dbReference>
<evidence type="ECO:0000256" key="1">
    <source>
        <dbReference type="SAM" id="MobiDB-lite"/>
    </source>
</evidence>
<proteinExistence type="predicted"/>
<dbReference type="PANTHER" id="PTHR16317:SF1">
    <property type="entry name" value="KICSTOR COMPLEX PROTEIN ITFG2"/>
    <property type="match status" value="1"/>
</dbReference>
<accession>A0A7M5XIH5</accession>
<evidence type="ECO:0000313" key="3">
    <source>
        <dbReference type="Proteomes" id="UP000594262"/>
    </source>
</evidence>
<dbReference type="GO" id="GO:0032006">
    <property type="term" value="P:regulation of TOR signaling"/>
    <property type="evidence" value="ECO:0007669"/>
    <property type="project" value="TreeGrafter"/>
</dbReference>
<protein>
    <submittedName>
        <fullName evidence="2">Uncharacterized protein</fullName>
    </submittedName>
</protein>
<dbReference type="InterPro" id="IPR031793">
    <property type="entry name" value="KICSTOR_ITFG2"/>
</dbReference>
<evidence type="ECO:0000313" key="2">
    <source>
        <dbReference type="EnsemblMetazoa" id="CLYHEMP023799.1"/>
    </source>
</evidence>
<dbReference type="GeneID" id="136798113"/>
<keyword evidence="3" id="KW-1185">Reference proteome</keyword>
<dbReference type="EnsemblMetazoa" id="CLYHEMT023799.1">
    <property type="protein sequence ID" value="CLYHEMP023799.1"/>
    <property type="gene ID" value="CLYHEMG023799"/>
</dbReference>
<dbReference type="Pfam" id="PF15907">
    <property type="entry name" value="Itfg2"/>
    <property type="match status" value="2"/>
</dbReference>
<dbReference type="PANTHER" id="PTHR16317">
    <property type="entry name" value="INTEGRIN ALPHA REPEAT DOMAIN-CONTAINING"/>
    <property type="match status" value="1"/>
</dbReference>
<dbReference type="RefSeq" id="XP_066910799.1">
    <property type="nucleotide sequence ID" value="XM_067054698.1"/>
</dbReference>